<dbReference type="OrthoDB" id="9807187at2"/>
<evidence type="ECO:0000256" key="4">
    <source>
        <dbReference type="ARBA" id="ARBA00022692"/>
    </source>
</evidence>
<dbReference type="PIRSF" id="PIRSF019239">
    <property type="entry name" value="MrpE"/>
    <property type="match status" value="1"/>
</dbReference>
<proteinExistence type="inferred from homology"/>
<dbReference type="Proteomes" id="UP000199569">
    <property type="component" value="Unassembled WGS sequence"/>
</dbReference>
<comment type="similarity">
    <text evidence="2">Belongs to the CPA3 antiporters (TC 2.A.63) subunit E family.</text>
</comment>
<dbReference type="AlphaFoldDB" id="A0A1G5I3J0"/>
<evidence type="ECO:0000313" key="8">
    <source>
        <dbReference type="EMBL" id="SCY70642.1"/>
    </source>
</evidence>
<dbReference type="STRING" id="549386.SAMN02927923_02060"/>
<dbReference type="GO" id="GO:0005886">
    <property type="term" value="C:plasma membrane"/>
    <property type="evidence" value="ECO:0007669"/>
    <property type="project" value="UniProtKB-SubCell"/>
</dbReference>
<feature type="transmembrane region" description="Helical" evidence="7">
    <location>
        <begin position="5"/>
        <end position="21"/>
    </location>
</feature>
<gene>
    <name evidence="8" type="ORF">SAMN02927923_02060</name>
</gene>
<dbReference type="PANTHER" id="PTHR34584">
    <property type="entry name" value="NA(+)/H(+) ANTIPORTER SUBUNIT E1"/>
    <property type="match status" value="1"/>
</dbReference>
<sequence length="162" mass="17987">MNWLLPYPLLSAALLALWLLLNQSISPGHIVLGSVIAILASWVMAALRPEKPRIRRPGAALRLAGIVLFDILRSNIAVGRIIVRSREPGMNAGFLTIPLDMRSHQGLAVLSLIITSTPGTIWLDYDAAKGTLMLHVLDLVDETVWIETIKGRYERLLMEIFE</sequence>
<comment type="subcellular location">
    <subcellularLocation>
        <location evidence="1">Cell membrane</location>
        <topology evidence="1">Multi-pass membrane protein</topology>
    </subcellularLocation>
</comment>
<dbReference type="PANTHER" id="PTHR34584:SF1">
    <property type="entry name" value="NA(+)_H(+) ANTIPORTER SUBUNIT E1"/>
    <property type="match status" value="1"/>
</dbReference>
<keyword evidence="5 7" id="KW-1133">Transmembrane helix</keyword>
<evidence type="ECO:0000256" key="2">
    <source>
        <dbReference type="ARBA" id="ARBA00006228"/>
    </source>
</evidence>
<name>A0A1G5I3J0_9HYPH</name>
<dbReference type="Pfam" id="PF01899">
    <property type="entry name" value="MNHE"/>
    <property type="match status" value="1"/>
</dbReference>
<keyword evidence="9" id="KW-1185">Reference proteome</keyword>
<dbReference type="RefSeq" id="WP_091133967.1">
    <property type="nucleotide sequence ID" value="NZ_FMVJ01000005.1"/>
</dbReference>
<organism evidence="8 9">
    <name type="scientific">Microvirga guangxiensis</name>
    <dbReference type="NCBI Taxonomy" id="549386"/>
    <lineage>
        <taxon>Bacteria</taxon>
        <taxon>Pseudomonadati</taxon>
        <taxon>Pseudomonadota</taxon>
        <taxon>Alphaproteobacteria</taxon>
        <taxon>Hyphomicrobiales</taxon>
        <taxon>Methylobacteriaceae</taxon>
        <taxon>Microvirga</taxon>
    </lineage>
</organism>
<dbReference type="NCBIfam" id="NF006520">
    <property type="entry name" value="PRK08965.1-4"/>
    <property type="match status" value="1"/>
</dbReference>
<keyword evidence="3" id="KW-1003">Cell membrane</keyword>
<evidence type="ECO:0000313" key="9">
    <source>
        <dbReference type="Proteomes" id="UP000199569"/>
    </source>
</evidence>
<evidence type="ECO:0000256" key="5">
    <source>
        <dbReference type="ARBA" id="ARBA00022989"/>
    </source>
</evidence>
<evidence type="ECO:0000256" key="7">
    <source>
        <dbReference type="SAM" id="Phobius"/>
    </source>
</evidence>
<keyword evidence="6 7" id="KW-0472">Membrane</keyword>
<evidence type="ECO:0000256" key="6">
    <source>
        <dbReference type="ARBA" id="ARBA00023136"/>
    </source>
</evidence>
<keyword evidence="4 7" id="KW-0812">Transmembrane</keyword>
<reference evidence="8 9" key="1">
    <citation type="submission" date="2016-10" db="EMBL/GenBank/DDBJ databases">
        <authorList>
            <person name="de Groot N.N."/>
        </authorList>
    </citation>
    <scope>NUCLEOTIDE SEQUENCE [LARGE SCALE GENOMIC DNA]</scope>
    <source>
        <strain evidence="8 9">CGMCC 1.7666</strain>
    </source>
</reference>
<dbReference type="GO" id="GO:0008324">
    <property type="term" value="F:monoatomic cation transmembrane transporter activity"/>
    <property type="evidence" value="ECO:0007669"/>
    <property type="project" value="InterPro"/>
</dbReference>
<accession>A0A1G5I3J0</accession>
<dbReference type="EMBL" id="FMVJ01000005">
    <property type="protein sequence ID" value="SCY70642.1"/>
    <property type="molecule type" value="Genomic_DNA"/>
</dbReference>
<feature type="transmembrane region" description="Helical" evidence="7">
    <location>
        <begin position="27"/>
        <end position="47"/>
    </location>
</feature>
<evidence type="ECO:0000256" key="1">
    <source>
        <dbReference type="ARBA" id="ARBA00004651"/>
    </source>
</evidence>
<dbReference type="InterPro" id="IPR002758">
    <property type="entry name" value="Cation_antiport_E"/>
</dbReference>
<evidence type="ECO:0000256" key="3">
    <source>
        <dbReference type="ARBA" id="ARBA00022475"/>
    </source>
</evidence>
<protein>
    <submittedName>
        <fullName evidence="8">Multisubunit potassium/proton antiporter, PhaE subunit (TC 2.A.63.1.1)</fullName>
    </submittedName>
</protein>